<name>S6AHA3_METRE</name>
<dbReference type="GO" id="GO:0016020">
    <property type="term" value="C:membrane"/>
    <property type="evidence" value="ECO:0007669"/>
    <property type="project" value="UniProtKB-SubCell"/>
</dbReference>
<keyword evidence="7" id="KW-0732">Signal</keyword>
<feature type="transmembrane region" description="Helical" evidence="6">
    <location>
        <begin position="358"/>
        <end position="375"/>
    </location>
</feature>
<feature type="transmembrane region" description="Helical" evidence="6">
    <location>
        <begin position="328"/>
        <end position="351"/>
    </location>
</feature>
<dbReference type="STRING" id="1245471.PCA10_41600"/>
<feature type="transmembrane region" description="Helical" evidence="6">
    <location>
        <begin position="131"/>
        <end position="151"/>
    </location>
</feature>
<feature type="transmembrane region" description="Helical" evidence="6">
    <location>
        <begin position="429"/>
        <end position="449"/>
    </location>
</feature>
<dbReference type="PATRIC" id="fig|1245471.3.peg.4208"/>
<feature type="transmembrane region" description="Helical" evidence="6">
    <location>
        <begin position="190"/>
        <end position="210"/>
    </location>
</feature>
<sequence length="515" mass="55270">MNAPLAIPLQPAASPASAAPKAPAATALGPRLLVGMLGVLLAVLVSGFNENVVKIALADIRGEMGIGYDEGTWLVALYAAPSVCAMAFAPWFAVTLSLRRFTLGAIALFMLLGLLSPLAPTLESLMLLRALQGLAGGALPPILMTVALRFLPANLRIFGLASYALTATFGPSLGTPLAAFWVEFVGWRWAFWQIIPSSLLALLAVAWGLPQDPLRLERFRQFNWLGLALGFPALSMLVVGLVQGERLDWFESPLIRILLGGGSLLLVLFLFNEWKHPLPFFKLQLLKLRNLSFALFTLAGVLFVLLAAVVIPSGYLAQVQGYRPLQTAPVMLVVALPQLLALPLVALLCNLRWVDCRWVLACGLAMLGCSCWLGSHLTSAWIRDDFYLVQALQIFGQPMAVLPLLMLATGSIAPTDGPFASAWFNTVKGFAAVLAGAVLEALATLRLHVHSTQLVDRLGNNPLADGGPDLAQRLHQQASVLTSADLYLCTAVVAVVLILLIPFVPTRIHPPRAPT</sequence>
<evidence type="ECO:0000313" key="10">
    <source>
        <dbReference type="Proteomes" id="UP000015503"/>
    </source>
</evidence>
<feature type="transmembrane region" description="Helical" evidence="6">
    <location>
        <begin position="387"/>
        <end position="408"/>
    </location>
</feature>
<feature type="domain" description="Major facilitator superfamily (MFS) profile" evidence="8">
    <location>
        <begin position="35"/>
        <end position="509"/>
    </location>
</feature>
<dbReference type="eggNOG" id="COG2814">
    <property type="taxonomic scope" value="Bacteria"/>
</dbReference>
<dbReference type="AlphaFoldDB" id="S6AHA3"/>
<feature type="transmembrane region" description="Helical" evidence="6">
    <location>
        <begin position="293"/>
        <end position="316"/>
    </location>
</feature>
<keyword evidence="3 6" id="KW-0812">Transmembrane</keyword>
<gene>
    <name evidence="9" type="ORF">PCA10_41600</name>
</gene>
<reference evidence="9 10" key="1">
    <citation type="journal article" date="2013" name="Genome Announc.">
        <title>Complete Genome Sequence of the Carbazole Degrader Pseudomonas resinovorans Strain CA10 (NBRC 106553).</title>
        <authorList>
            <person name="Shintani M."/>
            <person name="Hosoyama A."/>
            <person name="Ohji S."/>
            <person name="Tsuchikane K."/>
            <person name="Takarada H."/>
            <person name="Yamazoe A."/>
            <person name="Fujita N."/>
            <person name="Nojiri H."/>
        </authorList>
    </citation>
    <scope>NUCLEOTIDE SEQUENCE [LARGE SCALE GENOMIC DNA]</scope>
    <source>
        <strain evidence="9 10">NBRC 106553</strain>
    </source>
</reference>
<dbReference type="KEGG" id="pre:PCA10_41600"/>
<evidence type="ECO:0000256" key="5">
    <source>
        <dbReference type="ARBA" id="ARBA00023136"/>
    </source>
</evidence>
<feature type="transmembrane region" description="Helical" evidence="6">
    <location>
        <begin position="163"/>
        <end position="184"/>
    </location>
</feature>
<proteinExistence type="predicted"/>
<dbReference type="PANTHER" id="PTHR42718:SF9">
    <property type="entry name" value="MAJOR FACILITATOR SUPERFAMILY MULTIDRUG TRANSPORTER MFSC"/>
    <property type="match status" value="1"/>
</dbReference>
<keyword evidence="2" id="KW-0813">Transport</keyword>
<dbReference type="RefSeq" id="WP_016494026.1">
    <property type="nucleotide sequence ID" value="NC_021499.1"/>
</dbReference>
<dbReference type="PANTHER" id="PTHR42718">
    <property type="entry name" value="MAJOR FACILITATOR SUPERFAMILY MULTIDRUG TRANSPORTER MFSC"/>
    <property type="match status" value="1"/>
</dbReference>
<evidence type="ECO:0000256" key="3">
    <source>
        <dbReference type="ARBA" id="ARBA00022692"/>
    </source>
</evidence>
<feature type="transmembrane region" description="Helical" evidence="6">
    <location>
        <begin position="484"/>
        <end position="504"/>
    </location>
</feature>
<feature type="signal peptide" evidence="7">
    <location>
        <begin position="1"/>
        <end position="18"/>
    </location>
</feature>
<feature type="transmembrane region" description="Helical" evidence="6">
    <location>
        <begin position="73"/>
        <end position="94"/>
    </location>
</feature>
<dbReference type="OrthoDB" id="9812221at2"/>
<protein>
    <submittedName>
        <fullName evidence="9">Putative multidrug resistance transporter</fullName>
    </submittedName>
</protein>
<feature type="transmembrane region" description="Helical" evidence="6">
    <location>
        <begin position="222"/>
        <end position="242"/>
    </location>
</feature>
<evidence type="ECO:0000256" key="6">
    <source>
        <dbReference type="SAM" id="Phobius"/>
    </source>
</evidence>
<dbReference type="Proteomes" id="UP000015503">
    <property type="component" value="Chromosome"/>
</dbReference>
<dbReference type="GO" id="GO:0022857">
    <property type="term" value="F:transmembrane transporter activity"/>
    <property type="evidence" value="ECO:0007669"/>
    <property type="project" value="InterPro"/>
</dbReference>
<evidence type="ECO:0000313" key="9">
    <source>
        <dbReference type="EMBL" id="BAN49892.1"/>
    </source>
</evidence>
<feature type="chain" id="PRO_5004545590" evidence="7">
    <location>
        <begin position="19"/>
        <end position="515"/>
    </location>
</feature>
<dbReference type="InterPro" id="IPR011701">
    <property type="entry name" value="MFS"/>
</dbReference>
<feature type="transmembrane region" description="Helical" evidence="6">
    <location>
        <begin position="254"/>
        <end position="272"/>
    </location>
</feature>
<keyword evidence="4 6" id="KW-1133">Transmembrane helix</keyword>
<dbReference type="Gene3D" id="1.20.1250.20">
    <property type="entry name" value="MFS general substrate transporter like domains"/>
    <property type="match status" value="1"/>
</dbReference>
<evidence type="ECO:0000259" key="8">
    <source>
        <dbReference type="PROSITE" id="PS50850"/>
    </source>
</evidence>
<feature type="transmembrane region" description="Helical" evidence="6">
    <location>
        <begin position="101"/>
        <end position="119"/>
    </location>
</feature>
<organism evidence="9 10">
    <name type="scientific">Metapseudomonas resinovorans NBRC 106553</name>
    <dbReference type="NCBI Taxonomy" id="1245471"/>
    <lineage>
        <taxon>Bacteria</taxon>
        <taxon>Pseudomonadati</taxon>
        <taxon>Pseudomonadota</taxon>
        <taxon>Gammaproteobacteria</taxon>
        <taxon>Pseudomonadales</taxon>
        <taxon>Pseudomonadaceae</taxon>
        <taxon>Metapseudomonas</taxon>
    </lineage>
</organism>
<dbReference type="EMBL" id="AP013068">
    <property type="protein sequence ID" value="BAN49892.1"/>
    <property type="molecule type" value="Genomic_DNA"/>
</dbReference>
<dbReference type="HOGENOM" id="CLU_000960_33_0_6"/>
<dbReference type="PROSITE" id="PS50850">
    <property type="entry name" value="MFS"/>
    <property type="match status" value="1"/>
</dbReference>
<dbReference type="InterPro" id="IPR020846">
    <property type="entry name" value="MFS_dom"/>
</dbReference>
<keyword evidence="5 6" id="KW-0472">Membrane</keyword>
<dbReference type="SUPFAM" id="SSF103473">
    <property type="entry name" value="MFS general substrate transporter"/>
    <property type="match status" value="1"/>
</dbReference>
<evidence type="ECO:0000256" key="1">
    <source>
        <dbReference type="ARBA" id="ARBA00004141"/>
    </source>
</evidence>
<comment type="subcellular location">
    <subcellularLocation>
        <location evidence="1">Membrane</location>
        <topology evidence="1">Multi-pass membrane protein</topology>
    </subcellularLocation>
</comment>
<accession>S6AHA3</accession>
<evidence type="ECO:0000256" key="2">
    <source>
        <dbReference type="ARBA" id="ARBA00022448"/>
    </source>
</evidence>
<keyword evidence="10" id="KW-1185">Reference proteome</keyword>
<evidence type="ECO:0000256" key="4">
    <source>
        <dbReference type="ARBA" id="ARBA00022989"/>
    </source>
</evidence>
<dbReference type="Pfam" id="PF07690">
    <property type="entry name" value="MFS_1"/>
    <property type="match status" value="1"/>
</dbReference>
<dbReference type="InterPro" id="IPR036259">
    <property type="entry name" value="MFS_trans_sf"/>
</dbReference>
<evidence type="ECO:0000256" key="7">
    <source>
        <dbReference type="SAM" id="SignalP"/>
    </source>
</evidence>